<keyword evidence="4" id="KW-0808">Transferase</keyword>
<organism evidence="4 5">
    <name type="scientific">Thalictrum thalictroides</name>
    <name type="common">Rue-anemone</name>
    <name type="synonym">Anemone thalictroides</name>
    <dbReference type="NCBI Taxonomy" id="46969"/>
    <lineage>
        <taxon>Eukaryota</taxon>
        <taxon>Viridiplantae</taxon>
        <taxon>Streptophyta</taxon>
        <taxon>Embryophyta</taxon>
        <taxon>Tracheophyta</taxon>
        <taxon>Spermatophyta</taxon>
        <taxon>Magnoliopsida</taxon>
        <taxon>Ranunculales</taxon>
        <taxon>Ranunculaceae</taxon>
        <taxon>Thalictroideae</taxon>
        <taxon>Thalictrum</taxon>
    </lineage>
</organism>
<reference evidence="4 5" key="1">
    <citation type="submission" date="2020-06" db="EMBL/GenBank/DDBJ databases">
        <title>Transcriptomic and genomic resources for Thalictrum thalictroides and T. hernandezii: Facilitating candidate gene discovery in an emerging model plant lineage.</title>
        <authorList>
            <person name="Arias T."/>
            <person name="Riano-Pachon D.M."/>
            <person name="Di Stilio V.S."/>
        </authorList>
    </citation>
    <scope>NUCLEOTIDE SEQUENCE [LARGE SCALE GENOMIC DNA]</scope>
    <source>
        <strain evidence="5">cv. WT478/WT964</strain>
        <tissue evidence="4">Leaves</tissue>
    </source>
</reference>
<evidence type="ECO:0000313" key="5">
    <source>
        <dbReference type="Proteomes" id="UP000554482"/>
    </source>
</evidence>
<dbReference type="GO" id="GO:0005737">
    <property type="term" value="C:cytoplasm"/>
    <property type="evidence" value="ECO:0007669"/>
    <property type="project" value="TreeGrafter"/>
</dbReference>
<proteinExistence type="predicted"/>
<dbReference type="EMBL" id="JABWDY010010858">
    <property type="protein sequence ID" value="KAF5200339.1"/>
    <property type="molecule type" value="Genomic_DNA"/>
</dbReference>
<dbReference type="GO" id="GO:0006139">
    <property type="term" value="P:nucleobase-containing compound metabolic process"/>
    <property type="evidence" value="ECO:0007669"/>
    <property type="project" value="InterPro"/>
</dbReference>
<dbReference type="SUPFAM" id="SSF53098">
    <property type="entry name" value="Ribonuclease H-like"/>
    <property type="match status" value="1"/>
</dbReference>
<name>A0A7J6WSI4_THATH</name>
<dbReference type="AlphaFoldDB" id="A0A7J6WSI4"/>
<dbReference type="GO" id="GO:0003676">
    <property type="term" value="F:nucleic acid binding"/>
    <property type="evidence" value="ECO:0007669"/>
    <property type="project" value="InterPro"/>
</dbReference>
<dbReference type="InterPro" id="IPR036397">
    <property type="entry name" value="RNaseH_sf"/>
</dbReference>
<dbReference type="GO" id="GO:0005634">
    <property type="term" value="C:nucleus"/>
    <property type="evidence" value="ECO:0007669"/>
    <property type="project" value="TreeGrafter"/>
</dbReference>
<sequence>MTDEFIDDNEDYRYLNPKLQRNLTVTIVRNDFPIQGRIFTIKESQTENEFINIHEQQNPNPRLQRRFTLIIFGNRVSVTVTKRASVVRQWISRIQSRNRYKVTKGSLVVGLGVQWRPPNTHKVATLQLCVGSQCLIFHICRSNSIPLNLREFVSDENVTFVGVRNHGDAEMLQRDYKLKVKHVLELGYVAGYKGFSMERLASLILGFDGVKKIESVGRSDWDQRELCEEQVQYACVDAYISFEIGKKLNAWKYV</sequence>
<dbReference type="SMART" id="SM00474">
    <property type="entry name" value="35EXOc"/>
    <property type="match status" value="1"/>
</dbReference>
<dbReference type="InterPro" id="IPR012337">
    <property type="entry name" value="RNaseH-like_sf"/>
</dbReference>
<dbReference type="GO" id="GO:0016740">
    <property type="term" value="F:transferase activity"/>
    <property type="evidence" value="ECO:0007669"/>
    <property type="project" value="UniProtKB-KW"/>
</dbReference>
<dbReference type="CDD" id="cd06141">
    <property type="entry name" value="WRN_exo"/>
    <property type="match status" value="1"/>
</dbReference>
<dbReference type="Gene3D" id="3.30.420.10">
    <property type="entry name" value="Ribonuclease H-like superfamily/Ribonuclease H"/>
    <property type="match status" value="1"/>
</dbReference>
<evidence type="ECO:0000259" key="3">
    <source>
        <dbReference type="SMART" id="SM00474"/>
    </source>
</evidence>
<dbReference type="Proteomes" id="UP000554482">
    <property type="component" value="Unassembled WGS sequence"/>
</dbReference>
<dbReference type="InterPro" id="IPR051132">
    <property type="entry name" value="3-5_Exonuclease_domain"/>
</dbReference>
<keyword evidence="5" id="KW-1185">Reference proteome</keyword>
<dbReference type="PANTHER" id="PTHR13620">
    <property type="entry name" value="3-5 EXONUCLEASE"/>
    <property type="match status" value="1"/>
</dbReference>
<keyword evidence="2" id="KW-0378">Hydrolase</keyword>
<feature type="domain" description="3'-5' exonuclease" evidence="3">
    <location>
        <begin position="78"/>
        <end position="254"/>
    </location>
</feature>
<dbReference type="Pfam" id="PF01612">
    <property type="entry name" value="DNA_pol_A_exo1"/>
    <property type="match status" value="1"/>
</dbReference>
<evidence type="ECO:0000256" key="1">
    <source>
        <dbReference type="ARBA" id="ARBA00022722"/>
    </source>
</evidence>
<accession>A0A7J6WSI4</accession>
<evidence type="ECO:0000313" key="4">
    <source>
        <dbReference type="EMBL" id="KAF5200339.1"/>
    </source>
</evidence>
<dbReference type="OrthoDB" id="10261556at2759"/>
<gene>
    <name evidence="4" type="ORF">FRX31_010074</name>
</gene>
<protein>
    <submittedName>
        <fullName evidence="4">Polynucleotidyl transferase, ribonuclease H-like superfamily protein</fullName>
    </submittedName>
</protein>
<keyword evidence="1" id="KW-0540">Nuclease</keyword>
<comment type="caution">
    <text evidence="4">The sequence shown here is derived from an EMBL/GenBank/DDBJ whole genome shotgun (WGS) entry which is preliminary data.</text>
</comment>
<dbReference type="InterPro" id="IPR002562">
    <property type="entry name" value="3'-5'_exonuclease_dom"/>
</dbReference>
<dbReference type="GO" id="GO:0008408">
    <property type="term" value="F:3'-5' exonuclease activity"/>
    <property type="evidence" value="ECO:0007669"/>
    <property type="project" value="InterPro"/>
</dbReference>
<evidence type="ECO:0000256" key="2">
    <source>
        <dbReference type="ARBA" id="ARBA00022801"/>
    </source>
</evidence>
<dbReference type="PANTHER" id="PTHR13620:SF59">
    <property type="entry name" value="POLYNUCLEOTIDYL TRANSFERASE, RIBONUCLEASE H-LIKE SUPERFAMILY PROTEIN"/>
    <property type="match status" value="1"/>
</dbReference>